<organism evidence="5 6">
    <name type="scientific">Citroniella saccharovorans</name>
    <dbReference type="NCBI Taxonomy" id="2053367"/>
    <lineage>
        <taxon>Bacteria</taxon>
        <taxon>Bacillati</taxon>
        <taxon>Bacillota</taxon>
        <taxon>Tissierellia</taxon>
        <taxon>Tissierellales</taxon>
        <taxon>Peptoniphilaceae</taxon>
        <taxon>Citroniella</taxon>
    </lineage>
</organism>
<accession>A0AAW9MX40</accession>
<evidence type="ECO:0000259" key="4">
    <source>
        <dbReference type="PROSITE" id="PS50198"/>
    </source>
</evidence>
<evidence type="ECO:0000256" key="2">
    <source>
        <dbReference type="SAM" id="MobiDB-lite"/>
    </source>
</evidence>
<dbReference type="PROSITE" id="PS50198">
    <property type="entry name" value="PPIC_PPIASE_2"/>
    <property type="match status" value="1"/>
</dbReference>
<dbReference type="Gene3D" id="1.10.4030.10">
    <property type="entry name" value="Porin chaperone SurA, peptide-binding domain"/>
    <property type="match status" value="1"/>
</dbReference>
<evidence type="ECO:0000313" key="5">
    <source>
        <dbReference type="EMBL" id="MEB3429050.1"/>
    </source>
</evidence>
<gene>
    <name evidence="5" type="ORF">VLK81_03265</name>
</gene>
<dbReference type="InterPro" id="IPR027304">
    <property type="entry name" value="Trigger_fact/SurA_dom_sf"/>
</dbReference>
<feature type="compositionally biased region" description="Basic and acidic residues" evidence="2">
    <location>
        <begin position="327"/>
        <end position="361"/>
    </location>
</feature>
<dbReference type="AlphaFoldDB" id="A0AAW9MX40"/>
<dbReference type="SUPFAM" id="SSF109998">
    <property type="entry name" value="Triger factor/SurA peptide-binding domain-like"/>
    <property type="match status" value="1"/>
</dbReference>
<dbReference type="RefSeq" id="WP_324619176.1">
    <property type="nucleotide sequence ID" value="NZ_JAYKOT010000003.1"/>
</dbReference>
<reference evidence="5 6" key="1">
    <citation type="submission" date="2024-01" db="EMBL/GenBank/DDBJ databases">
        <title>Complete genome sequence of Citroniella saccharovorans strain M6.X9, isolated from human fecal sample.</title>
        <authorList>
            <person name="Cheng G."/>
            <person name="Westerholm M."/>
            <person name="Schnurer A."/>
        </authorList>
    </citation>
    <scope>NUCLEOTIDE SEQUENCE [LARGE SCALE GENOMIC DNA]</scope>
    <source>
        <strain evidence="5 6">DSM 29873</strain>
    </source>
</reference>
<dbReference type="InterPro" id="IPR050245">
    <property type="entry name" value="PrsA_foldase"/>
</dbReference>
<dbReference type="PROSITE" id="PS01096">
    <property type="entry name" value="PPIC_PPIASE_1"/>
    <property type="match status" value="1"/>
</dbReference>
<feature type="signal peptide" evidence="3">
    <location>
        <begin position="1"/>
        <end position="21"/>
    </location>
</feature>
<evidence type="ECO:0000256" key="3">
    <source>
        <dbReference type="SAM" id="SignalP"/>
    </source>
</evidence>
<evidence type="ECO:0000313" key="6">
    <source>
        <dbReference type="Proteomes" id="UP001357733"/>
    </source>
</evidence>
<dbReference type="Gene3D" id="3.10.50.40">
    <property type="match status" value="1"/>
</dbReference>
<dbReference type="PANTHER" id="PTHR47245:SF2">
    <property type="entry name" value="PEPTIDYL-PROLYL CIS-TRANS ISOMERASE HP_0175-RELATED"/>
    <property type="match status" value="1"/>
</dbReference>
<keyword evidence="1" id="KW-0697">Rotamase</keyword>
<dbReference type="SUPFAM" id="SSF54534">
    <property type="entry name" value="FKBP-like"/>
    <property type="match status" value="1"/>
</dbReference>
<feature type="domain" description="PpiC" evidence="4">
    <location>
        <begin position="175"/>
        <end position="266"/>
    </location>
</feature>
<sequence>MKKIKFLALFLALAMTFTACANKPKGAVAKVGKEYVTNETFSSNYSILRKMYYGTFPEEEFEKPGQDGMSQQVKLGNQVIDMLVMDEIVKQELKKNNVEVSEEDIDKQIENMKTASGSEEAFKAQLDNYGITEEEFRSLIAQNARTEALMNNFISKNAPSDAERQKYFDENKDKLIKYDVSHILVDTEEEAKEIEKSLKEGKDFEELAKEKSKDPGSAVKGGELGEITMQTPFVKEFLDKVKEMKVEEISEPVKSQFGYHIIRLNSISGSVEELKDVIDKELVNPKYQEYISNLYKVTPVEKYSPTEYPKVETKAADNPAEQTPQEEGPKDDSSGEAKDTNEGSPSKDEGDTKPVDKPKDE</sequence>
<dbReference type="Pfam" id="PF00639">
    <property type="entry name" value="Rotamase"/>
    <property type="match status" value="1"/>
</dbReference>
<dbReference type="EMBL" id="JAYKOT010000003">
    <property type="protein sequence ID" value="MEB3429050.1"/>
    <property type="molecule type" value="Genomic_DNA"/>
</dbReference>
<dbReference type="GO" id="GO:0003755">
    <property type="term" value="F:peptidyl-prolyl cis-trans isomerase activity"/>
    <property type="evidence" value="ECO:0007669"/>
    <property type="project" value="UniProtKB-KW"/>
</dbReference>
<feature type="chain" id="PRO_5043903300" evidence="3">
    <location>
        <begin position="22"/>
        <end position="361"/>
    </location>
</feature>
<name>A0AAW9MX40_9FIRM</name>
<keyword evidence="3" id="KW-0732">Signal</keyword>
<feature type="region of interest" description="Disordered" evidence="2">
    <location>
        <begin position="308"/>
        <end position="361"/>
    </location>
</feature>
<dbReference type="InterPro" id="IPR023058">
    <property type="entry name" value="PPIase_PpiC_CS"/>
</dbReference>
<keyword evidence="1 5" id="KW-0413">Isomerase</keyword>
<dbReference type="PROSITE" id="PS51257">
    <property type="entry name" value="PROKAR_LIPOPROTEIN"/>
    <property type="match status" value="1"/>
</dbReference>
<comment type="caution">
    <text evidence="5">The sequence shown here is derived from an EMBL/GenBank/DDBJ whole genome shotgun (WGS) entry which is preliminary data.</text>
</comment>
<protein>
    <submittedName>
        <fullName evidence="5">Peptidylprolyl isomerase</fullName>
        <ecNumber evidence="5">5.2.1.8</ecNumber>
    </submittedName>
</protein>
<keyword evidence="6" id="KW-1185">Reference proteome</keyword>
<dbReference type="InterPro" id="IPR046357">
    <property type="entry name" value="PPIase_dom_sf"/>
</dbReference>
<dbReference type="Pfam" id="PF13624">
    <property type="entry name" value="SurA_N_3"/>
    <property type="match status" value="1"/>
</dbReference>
<dbReference type="InterPro" id="IPR000297">
    <property type="entry name" value="PPIase_PpiC"/>
</dbReference>
<dbReference type="EC" id="5.2.1.8" evidence="5"/>
<proteinExistence type="predicted"/>
<dbReference type="Proteomes" id="UP001357733">
    <property type="component" value="Unassembled WGS sequence"/>
</dbReference>
<evidence type="ECO:0000256" key="1">
    <source>
        <dbReference type="PROSITE-ProRule" id="PRU00278"/>
    </source>
</evidence>
<dbReference type="PANTHER" id="PTHR47245">
    <property type="entry name" value="PEPTIDYLPROLYL ISOMERASE"/>
    <property type="match status" value="1"/>
</dbReference>